<gene>
    <name evidence="1" type="ORF">TNCV_3764522</name>
</gene>
<evidence type="ECO:0000313" key="1">
    <source>
        <dbReference type="EMBL" id="GFY23213.1"/>
    </source>
</evidence>
<proteinExistence type="predicted"/>
<dbReference type="AlphaFoldDB" id="A0A8X6VVC4"/>
<protein>
    <submittedName>
        <fullName evidence="1">Uncharacterized protein</fullName>
    </submittedName>
</protein>
<accession>A0A8X6VVC4</accession>
<evidence type="ECO:0000313" key="2">
    <source>
        <dbReference type="Proteomes" id="UP000887159"/>
    </source>
</evidence>
<comment type="caution">
    <text evidence="1">The sequence shown here is derived from an EMBL/GenBank/DDBJ whole genome shotgun (WGS) entry which is preliminary data.</text>
</comment>
<keyword evidence="2" id="KW-1185">Reference proteome</keyword>
<dbReference type="EMBL" id="BMAU01021362">
    <property type="protein sequence ID" value="GFY23213.1"/>
    <property type="molecule type" value="Genomic_DNA"/>
</dbReference>
<dbReference type="Proteomes" id="UP000887159">
    <property type="component" value="Unassembled WGS sequence"/>
</dbReference>
<name>A0A8X6VVC4_TRICX</name>
<reference evidence="1" key="1">
    <citation type="submission" date="2020-08" db="EMBL/GenBank/DDBJ databases">
        <title>Multicomponent nature underlies the extraordinary mechanical properties of spider dragline silk.</title>
        <authorList>
            <person name="Kono N."/>
            <person name="Nakamura H."/>
            <person name="Mori M."/>
            <person name="Yoshida Y."/>
            <person name="Ohtoshi R."/>
            <person name="Malay A.D."/>
            <person name="Moran D.A.P."/>
            <person name="Tomita M."/>
            <person name="Numata K."/>
            <person name="Arakawa K."/>
        </authorList>
    </citation>
    <scope>NUCLEOTIDE SEQUENCE</scope>
</reference>
<organism evidence="1 2">
    <name type="scientific">Trichonephila clavipes</name>
    <name type="common">Golden silk orbweaver</name>
    <name type="synonym">Nephila clavipes</name>
    <dbReference type="NCBI Taxonomy" id="2585209"/>
    <lineage>
        <taxon>Eukaryota</taxon>
        <taxon>Metazoa</taxon>
        <taxon>Ecdysozoa</taxon>
        <taxon>Arthropoda</taxon>
        <taxon>Chelicerata</taxon>
        <taxon>Arachnida</taxon>
        <taxon>Araneae</taxon>
        <taxon>Araneomorphae</taxon>
        <taxon>Entelegynae</taxon>
        <taxon>Araneoidea</taxon>
        <taxon>Nephilidae</taxon>
        <taxon>Trichonephila</taxon>
    </lineage>
</organism>
<sequence length="71" mass="8197">MILEPETDDHIIEAIEEIVQTYEKKLSLYDLLAHFPIDHIIRFIGCTLTTNSSNEEPILVVHLSVTNEDYI</sequence>